<sequence>MAQVNQSAVPVQALRAPPQPKTVLPAGTEIPLKMTQDVTTKGRGWEEGDQFNLAVAAPVMLGDFVVIPAGTKGVGRITWLTSRGAFGKSGKMDIELEYLELSGRRINIDGTYRQEGDGATLATVGGVIVAGLFAGFITGKSGTIPQGRELTATLESDLPVALPEGANLAPVPVQATSVAPVEASDEAELVTEAAESVSTEVAEIDDSNAAVEEPVEPNPE</sequence>
<evidence type="ECO:0000313" key="3">
    <source>
        <dbReference type="Proteomes" id="UP000037643"/>
    </source>
</evidence>
<evidence type="ECO:0000256" key="1">
    <source>
        <dbReference type="SAM" id="MobiDB-lite"/>
    </source>
</evidence>
<proteinExistence type="predicted"/>
<dbReference type="AlphaFoldDB" id="A0A0G3X695"/>
<keyword evidence="3" id="KW-1185">Reference proteome</keyword>
<dbReference type="Proteomes" id="UP000037643">
    <property type="component" value="Chromosome"/>
</dbReference>
<feature type="region of interest" description="Disordered" evidence="1">
    <location>
        <begin position="198"/>
        <end position="220"/>
    </location>
</feature>
<name>A0A0G3X695_9SPHN</name>
<reference evidence="2 3" key="1">
    <citation type="submission" date="2015-06" db="EMBL/GenBank/DDBJ databases">
        <authorList>
            <person name="Kim K.M."/>
        </authorList>
    </citation>
    <scope>NUCLEOTIDE SEQUENCE [LARGE SCALE GENOMIC DNA]</scope>
    <source>
        <strain evidence="2 3">KCTC 22370</strain>
    </source>
</reference>
<organism evidence="2 3">
    <name type="scientific">Pelagerythrobacter marensis</name>
    <dbReference type="NCBI Taxonomy" id="543877"/>
    <lineage>
        <taxon>Bacteria</taxon>
        <taxon>Pseudomonadati</taxon>
        <taxon>Pseudomonadota</taxon>
        <taxon>Alphaproteobacteria</taxon>
        <taxon>Sphingomonadales</taxon>
        <taxon>Erythrobacteraceae</taxon>
        <taxon>Pelagerythrobacter</taxon>
    </lineage>
</organism>
<dbReference type="PATRIC" id="fig|543877.4.peg.39"/>
<accession>A0A0G3X695</accession>
<evidence type="ECO:0000313" key="2">
    <source>
        <dbReference type="EMBL" id="AKM06131.1"/>
    </source>
</evidence>
<dbReference type="KEGG" id="amx:AM2010_37"/>
<feature type="region of interest" description="Disordered" evidence="1">
    <location>
        <begin position="1"/>
        <end position="23"/>
    </location>
</feature>
<dbReference type="STRING" id="543877.AM2010_37"/>
<protein>
    <submittedName>
        <fullName evidence="2">Uncharacterized protein</fullName>
    </submittedName>
</protein>
<gene>
    <name evidence="2" type="ORF">AM2010_37</name>
</gene>
<dbReference type="EMBL" id="CP011805">
    <property type="protein sequence ID" value="AKM06131.1"/>
    <property type="molecule type" value="Genomic_DNA"/>
</dbReference>